<sequence length="61" mass="6906">GRGFSSGLERWNREGPTSIEFPPLEGVPVGPAPPPMERRHLRIMDTIMVSIMYPKNDPFKL</sequence>
<evidence type="ECO:0000256" key="1">
    <source>
        <dbReference type="SAM" id="MobiDB-lite"/>
    </source>
</evidence>
<feature type="non-terminal residue" evidence="2">
    <location>
        <position position="1"/>
    </location>
</feature>
<accession>A0A8S0RYJ6</accession>
<name>A0A8S0RYJ6_OLEEU</name>
<organism evidence="2 3">
    <name type="scientific">Olea europaea subsp. europaea</name>
    <dbReference type="NCBI Taxonomy" id="158383"/>
    <lineage>
        <taxon>Eukaryota</taxon>
        <taxon>Viridiplantae</taxon>
        <taxon>Streptophyta</taxon>
        <taxon>Embryophyta</taxon>
        <taxon>Tracheophyta</taxon>
        <taxon>Spermatophyta</taxon>
        <taxon>Magnoliopsida</taxon>
        <taxon>eudicotyledons</taxon>
        <taxon>Gunneridae</taxon>
        <taxon>Pentapetalae</taxon>
        <taxon>asterids</taxon>
        <taxon>lamiids</taxon>
        <taxon>Lamiales</taxon>
        <taxon>Oleaceae</taxon>
        <taxon>Oleeae</taxon>
        <taxon>Olea</taxon>
    </lineage>
</organism>
<feature type="region of interest" description="Disordered" evidence="1">
    <location>
        <begin position="1"/>
        <end position="36"/>
    </location>
</feature>
<reference evidence="2 3" key="1">
    <citation type="submission" date="2019-12" db="EMBL/GenBank/DDBJ databases">
        <authorList>
            <person name="Alioto T."/>
            <person name="Alioto T."/>
            <person name="Gomez Garrido J."/>
        </authorList>
    </citation>
    <scope>NUCLEOTIDE SEQUENCE [LARGE SCALE GENOMIC DNA]</scope>
</reference>
<dbReference type="AlphaFoldDB" id="A0A8S0RYJ6"/>
<dbReference type="Proteomes" id="UP000594638">
    <property type="component" value="Unassembled WGS sequence"/>
</dbReference>
<dbReference type="EMBL" id="CACTIH010003799">
    <property type="protein sequence ID" value="CAA2985275.1"/>
    <property type="molecule type" value="Genomic_DNA"/>
</dbReference>
<keyword evidence="3" id="KW-1185">Reference proteome</keyword>
<protein>
    <submittedName>
        <fullName evidence="2">Uncharacterized protein</fullName>
    </submittedName>
</protein>
<proteinExistence type="predicted"/>
<dbReference type="Gramene" id="OE9A084526T1">
    <property type="protein sequence ID" value="OE9A084526C1"/>
    <property type="gene ID" value="OE9A084526"/>
</dbReference>
<evidence type="ECO:0000313" key="3">
    <source>
        <dbReference type="Proteomes" id="UP000594638"/>
    </source>
</evidence>
<gene>
    <name evidence="2" type="ORF">OLEA9_A084526</name>
</gene>
<comment type="caution">
    <text evidence="2">The sequence shown here is derived from an EMBL/GenBank/DDBJ whole genome shotgun (WGS) entry which is preliminary data.</text>
</comment>
<evidence type="ECO:0000313" key="2">
    <source>
        <dbReference type="EMBL" id="CAA2985275.1"/>
    </source>
</evidence>